<dbReference type="InterPro" id="IPR036271">
    <property type="entry name" value="Tet_transcr_reg_TetR-rel_C_sf"/>
</dbReference>
<organism evidence="6 7">
    <name type="scientific">Williamsia limnetica</name>
    <dbReference type="NCBI Taxonomy" id="882452"/>
    <lineage>
        <taxon>Bacteria</taxon>
        <taxon>Bacillati</taxon>
        <taxon>Actinomycetota</taxon>
        <taxon>Actinomycetes</taxon>
        <taxon>Mycobacteriales</taxon>
        <taxon>Nocardiaceae</taxon>
        <taxon>Williamsia</taxon>
    </lineage>
</organism>
<keyword evidence="3" id="KW-0804">Transcription</keyword>
<accession>A0A318RDW6</accession>
<evidence type="ECO:0000259" key="5">
    <source>
        <dbReference type="PROSITE" id="PS50977"/>
    </source>
</evidence>
<keyword evidence="1" id="KW-0805">Transcription regulation</keyword>
<evidence type="ECO:0000256" key="3">
    <source>
        <dbReference type="ARBA" id="ARBA00023163"/>
    </source>
</evidence>
<dbReference type="PRINTS" id="PR00455">
    <property type="entry name" value="HTHTETR"/>
</dbReference>
<sequence length="192" mass="21092">MRADAEERRTRLIVAGRDLFADRGYDVPLEAVAEAAGVGIATLYRNFPTRLDLKLAILADGLQRSRKILDELLVQVDDDPDDAMARLTRMFVSLQLGALIPIIVRDQELIPRELIDARRGNLASVGQILDRAKAKGVVRESVTARDFFAGVALITRPMPALIADPMMDGTVTGDELTDRVLSIFVAGLRPSR</sequence>
<dbReference type="InterPro" id="IPR001647">
    <property type="entry name" value="HTH_TetR"/>
</dbReference>
<protein>
    <submittedName>
        <fullName evidence="6">TetR family transcriptional regulator</fullName>
    </submittedName>
</protein>
<dbReference type="OrthoDB" id="9795011at2"/>
<feature type="DNA-binding region" description="H-T-H motif" evidence="4">
    <location>
        <begin position="28"/>
        <end position="47"/>
    </location>
</feature>
<dbReference type="InterPro" id="IPR049445">
    <property type="entry name" value="TetR_SbtR-like_C"/>
</dbReference>
<feature type="domain" description="HTH tetR-type" evidence="5">
    <location>
        <begin position="6"/>
        <end position="65"/>
    </location>
</feature>
<dbReference type="GO" id="GO:0000976">
    <property type="term" value="F:transcription cis-regulatory region binding"/>
    <property type="evidence" value="ECO:0007669"/>
    <property type="project" value="TreeGrafter"/>
</dbReference>
<evidence type="ECO:0000256" key="4">
    <source>
        <dbReference type="PROSITE-ProRule" id="PRU00335"/>
    </source>
</evidence>
<dbReference type="SUPFAM" id="SSF46689">
    <property type="entry name" value="Homeodomain-like"/>
    <property type="match status" value="1"/>
</dbReference>
<keyword evidence="2 4" id="KW-0238">DNA-binding</keyword>
<proteinExistence type="predicted"/>
<evidence type="ECO:0000313" key="6">
    <source>
        <dbReference type="EMBL" id="PYE12120.1"/>
    </source>
</evidence>
<evidence type="ECO:0000313" key="7">
    <source>
        <dbReference type="Proteomes" id="UP000247591"/>
    </source>
</evidence>
<dbReference type="SUPFAM" id="SSF48498">
    <property type="entry name" value="Tetracyclin repressor-like, C-terminal domain"/>
    <property type="match status" value="1"/>
</dbReference>
<evidence type="ECO:0000256" key="1">
    <source>
        <dbReference type="ARBA" id="ARBA00023015"/>
    </source>
</evidence>
<dbReference type="PROSITE" id="PS50977">
    <property type="entry name" value="HTH_TETR_2"/>
    <property type="match status" value="1"/>
</dbReference>
<comment type="caution">
    <text evidence="6">The sequence shown here is derived from an EMBL/GenBank/DDBJ whole genome shotgun (WGS) entry which is preliminary data.</text>
</comment>
<dbReference type="GO" id="GO:0003700">
    <property type="term" value="F:DNA-binding transcription factor activity"/>
    <property type="evidence" value="ECO:0007669"/>
    <property type="project" value="TreeGrafter"/>
</dbReference>
<dbReference type="PANTHER" id="PTHR30055">
    <property type="entry name" value="HTH-TYPE TRANSCRIPTIONAL REGULATOR RUTR"/>
    <property type="match status" value="1"/>
</dbReference>
<dbReference type="EMBL" id="QJSP01000025">
    <property type="protein sequence ID" value="PYE12120.1"/>
    <property type="molecule type" value="Genomic_DNA"/>
</dbReference>
<reference evidence="6 7" key="1">
    <citation type="submission" date="2018-06" db="EMBL/GenBank/DDBJ databases">
        <title>Genomic Encyclopedia of Type Strains, Phase IV (KMG-IV): sequencing the most valuable type-strain genomes for metagenomic binning, comparative biology and taxonomic classification.</title>
        <authorList>
            <person name="Goeker M."/>
        </authorList>
    </citation>
    <scope>NUCLEOTIDE SEQUENCE [LARGE SCALE GENOMIC DNA]</scope>
    <source>
        <strain evidence="6 7">DSM 45521</strain>
    </source>
</reference>
<dbReference type="AlphaFoldDB" id="A0A318RDW6"/>
<dbReference type="RefSeq" id="WP_158540056.1">
    <property type="nucleotide sequence ID" value="NZ_QJSP01000025.1"/>
</dbReference>
<name>A0A318RDW6_WILLI</name>
<gene>
    <name evidence="6" type="ORF">DFR67_12541</name>
</gene>
<dbReference type="PANTHER" id="PTHR30055:SF234">
    <property type="entry name" value="HTH-TYPE TRANSCRIPTIONAL REGULATOR BETI"/>
    <property type="match status" value="1"/>
</dbReference>
<evidence type="ECO:0000256" key="2">
    <source>
        <dbReference type="ARBA" id="ARBA00023125"/>
    </source>
</evidence>
<dbReference type="Gene3D" id="1.10.357.10">
    <property type="entry name" value="Tetracycline Repressor, domain 2"/>
    <property type="match status" value="1"/>
</dbReference>
<keyword evidence="7" id="KW-1185">Reference proteome</keyword>
<dbReference type="Pfam" id="PF00440">
    <property type="entry name" value="TetR_N"/>
    <property type="match status" value="1"/>
</dbReference>
<dbReference type="InterPro" id="IPR050109">
    <property type="entry name" value="HTH-type_TetR-like_transc_reg"/>
</dbReference>
<dbReference type="InterPro" id="IPR009057">
    <property type="entry name" value="Homeodomain-like_sf"/>
</dbReference>
<dbReference type="Pfam" id="PF21597">
    <property type="entry name" value="TetR_C_43"/>
    <property type="match status" value="1"/>
</dbReference>
<dbReference type="Proteomes" id="UP000247591">
    <property type="component" value="Unassembled WGS sequence"/>
</dbReference>